<sequence length="189" mass="21716">MIGVSTWLPHRDDIRTTSHTVLAKNTNTIKTYTAPNNLNLVTFWEWFYFLVQDRAERVWEKVIIAVWAIWWARNRQTMEGKIVTGHETVAKIMSMHDEIEVLKEKLPAVREVDIDRWKPPQDSWVKLNFDAAYKVQSNKSCSGFIIRNEEGEVMGSGITLHSNVLDAGLAEALACYQGLLFAKEMGFTK</sequence>
<dbReference type="GO" id="GO:0004523">
    <property type="term" value="F:RNA-DNA hybrid ribonuclease activity"/>
    <property type="evidence" value="ECO:0007669"/>
    <property type="project" value="InterPro"/>
</dbReference>
<accession>A0A7J9KR14</accession>
<evidence type="ECO:0000259" key="1">
    <source>
        <dbReference type="Pfam" id="PF13456"/>
    </source>
</evidence>
<dbReference type="EMBL" id="JABFAF010000002">
    <property type="protein sequence ID" value="MBA0848907.1"/>
    <property type="molecule type" value="Genomic_DNA"/>
</dbReference>
<evidence type="ECO:0000313" key="3">
    <source>
        <dbReference type="Proteomes" id="UP000593576"/>
    </source>
</evidence>
<feature type="domain" description="RNase H type-1" evidence="1">
    <location>
        <begin position="128"/>
        <end position="188"/>
    </location>
</feature>
<dbReference type="Pfam" id="PF13456">
    <property type="entry name" value="RVT_3"/>
    <property type="match status" value="1"/>
</dbReference>
<keyword evidence="3" id="KW-1185">Reference proteome</keyword>
<dbReference type="GO" id="GO:0003676">
    <property type="term" value="F:nucleic acid binding"/>
    <property type="evidence" value="ECO:0007669"/>
    <property type="project" value="InterPro"/>
</dbReference>
<dbReference type="Proteomes" id="UP000593576">
    <property type="component" value="Unassembled WGS sequence"/>
</dbReference>
<evidence type="ECO:0000313" key="2">
    <source>
        <dbReference type="EMBL" id="MBA0848907.1"/>
    </source>
</evidence>
<dbReference type="InterPro" id="IPR002156">
    <property type="entry name" value="RNaseH_domain"/>
</dbReference>
<dbReference type="OrthoDB" id="1000209at2759"/>
<dbReference type="InterPro" id="IPR052929">
    <property type="entry name" value="RNase_H-like_EbsB-rel"/>
</dbReference>
<protein>
    <recommendedName>
        <fullName evidence="1">RNase H type-1 domain-containing protein</fullName>
    </recommendedName>
</protein>
<organism evidence="2 3">
    <name type="scientific">Gossypium schwendimanii</name>
    <name type="common">Cotton</name>
    <dbReference type="NCBI Taxonomy" id="34291"/>
    <lineage>
        <taxon>Eukaryota</taxon>
        <taxon>Viridiplantae</taxon>
        <taxon>Streptophyta</taxon>
        <taxon>Embryophyta</taxon>
        <taxon>Tracheophyta</taxon>
        <taxon>Spermatophyta</taxon>
        <taxon>Magnoliopsida</taxon>
        <taxon>eudicotyledons</taxon>
        <taxon>Gunneridae</taxon>
        <taxon>Pentapetalae</taxon>
        <taxon>rosids</taxon>
        <taxon>malvids</taxon>
        <taxon>Malvales</taxon>
        <taxon>Malvaceae</taxon>
        <taxon>Malvoideae</taxon>
        <taxon>Gossypium</taxon>
    </lineage>
</organism>
<proteinExistence type="predicted"/>
<name>A0A7J9KR14_GOSSC</name>
<gene>
    <name evidence="2" type="ORF">Goshw_008595</name>
</gene>
<comment type="caution">
    <text evidence="2">The sequence shown here is derived from an EMBL/GenBank/DDBJ whole genome shotgun (WGS) entry which is preliminary data.</text>
</comment>
<reference evidence="2 3" key="1">
    <citation type="journal article" date="2019" name="Genome Biol. Evol.">
        <title>Insights into the evolution of the New World diploid cottons (Gossypium, subgenus Houzingenia) based on genome sequencing.</title>
        <authorList>
            <person name="Grover C.E."/>
            <person name="Arick M.A. 2nd"/>
            <person name="Thrash A."/>
            <person name="Conover J.L."/>
            <person name="Sanders W.S."/>
            <person name="Peterson D.G."/>
            <person name="Frelichowski J.E."/>
            <person name="Scheffler J.A."/>
            <person name="Scheffler B.E."/>
            <person name="Wendel J.F."/>
        </authorList>
    </citation>
    <scope>NUCLEOTIDE SEQUENCE [LARGE SCALE GENOMIC DNA]</scope>
    <source>
        <strain evidence="2">1</strain>
        <tissue evidence="2">Leaf</tissue>
    </source>
</reference>
<dbReference type="InterPro" id="IPR044730">
    <property type="entry name" value="RNase_H-like_dom_plant"/>
</dbReference>
<dbReference type="CDD" id="cd06222">
    <property type="entry name" value="RNase_H_like"/>
    <property type="match status" value="1"/>
</dbReference>
<dbReference type="AlphaFoldDB" id="A0A7J9KR14"/>
<dbReference type="PANTHER" id="PTHR47074:SF61">
    <property type="entry name" value="RNASE H TYPE-1 DOMAIN-CONTAINING PROTEIN"/>
    <property type="match status" value="1"/>
</dbReference>
<dbReference type="PANTHER" id="PTHR47074">
    <property type="entry name" value="BNAC02G40300D PROTEIN"/>
    <property type="match status" value="1"/>
</dbReference>